<accession>A0A7W4UTP5</accession>
<name>A0A7W4UTP5_LEIAQ</name>
<dbReference type="Proteomes" id="UP000538196">
    <property type="component" value="Unassembled WGS sequence"/>
</dbReference>
<sequence>MFAHRPLAAFAAAVTVATVGALVLSGCSSTVPLAAIGTAVPDAHARVAVIGDSIEAGLGLTAGEAWPELLAVDRRWALDNLSVSGAGFMATGSSGDTFDAQVDAAIADKAQLVLVGASDNDLGQDLDSVSAAMATAIGRIRAALPQARIVGYDALSGAASDDELAPLDAALETAVTSDGGVWIDLGEPYRGQDGLVQADGEHPTVAGQQAIAAVALSRLDDLVEARATRAAAATS</sequence>
<dbReference type="SUPFAM" id="SSF52266">
    <property type="entry name" value="SGNH hydrolase"/>
    <property type="match status" value="1"/>
</dbReference>
<reference evidence="2 3" key="1">
    <citation type="submission" date="2020-08" db="EMBL/GenBank/DDBJ databases">
        <title>Sequencing the genomes of 1000 actinobacteria strains.</title>
        <authorList>
            <person name="Klenk H.-P."/>
        </authorList>
    </citation>
    <scope>NUCLEOTIDE SEQUENCE [LARGE SCALE GENOMIC DNA]</scope>
    <source>
        <strain evidence="2 3">DSM 20146</strain>
    </source>
</reference>
<dbReference type="Gene3D" id="3.40.50.1110">
    <property type="entry name" value="SGNH hydrolase"/>
    <property type="match status" value="1"/>
</dbReference>
<dbReference type="RefSeq" id="WP_021758172.1">
    <property type="nucleotide sequence ID" value="NZ_JACHVP010000001.1"/>
</dbReference>
<evidence type="ECO:0000313" key="3">
    <source>
        <dbReference type="Proteomes" id="UP000538196"/>
    </source>
</evidence>
<dbReference type="EMBL" id="JACHVP010000001">
    <property type="protein sequence ID" value="MBB2966130.1"/>
    <property type="molecule type" value="Genomic_DNA"/>
</dbReference>
<comment type="caution">
    <text evidence="2">The sequence shown here is derived from an EMBL/GenBank/DDBJ whole genome shotgun (WGS) entry which is preliminary data.</text>
</comment>
<dbReference type="CDD" id="cd00229">
    <property type="entry name" value="SGNH_hydrolase"/>
    <property type="match status" value="1"/>
</dbReference>
<keyword evidence="2" id="KW-0378">Hydrolase</keyword>
<dbReference type="InterPro" id="IPR036514">
    <property type="entry name" value="SGNH_hydro_sf"/>
</dbReference>
<dbReference type="InterPro" id="IPR013830">
    <property type="entry name" value="SGNH_hydro"/>
</dbReference>
<evidence type="ECO:0000259" key="1">
    <source>
        <dbReference type="Pfam" id="PF13472"/>
    </source>
</evidence>
<dbReference type="GO" id="GO:0004622">
    <property type="term" value="F:phosphatidylcholine lysophospholipase activity"/>
    <property type="evidence" value="ECO:0007669"/>
    <property type="project" value="UniProtKB-EC"/>
</dbReference>
<dbReference type="PROSITE" id="PS51257">
    <property type="entry name" value="PROKAR_LIPOPROTEIN"/>
    <property type="match status" value="1"/>
</dbReference>
<dbReference type="EC" id="3.1.2.-" evidence="2"/>
<dbReference type="AlphaFoldDB" id="A0A7W4UTP5"/>
<evidence type="ECO:0000313" key="2">
    <source>
        <dbReference type="EMBL" id="MBB2966130.1"/>
    </source>
</evidence>
<organism evidence="2 3">
    <name type="scientific">Leifsonia aquatica</name>
    <name type="common">Corynebacterium aquaticum</name>
    <dbReference type="NCBI Taxonomy" id="144185"/>
    <lineage>
        <taxon>Bacteria</taxon>
        <taxon>Bacillati</taxon>
        <taxon>Actinomycetota</taxon>
        <taxon>Actinomycetes</taxon>
        <taxon>Micrococcales</taxon>
        <taxon>Microbacteriaceae</taxon>
        <taxon>Leifsonia</taxon>
    </lineage>
</organism>
<gene>
    <name evidence="2" type="ORF">FHX33_000862</name>
</gene>
<proteinExistence type="predicted"/>
<dbReference type="Pfam" id="PF13472">
    <property type="entry name" value="Lipase_GDSL_2"/>
    <property type="match status" value="1"/>
</dbReference>
<dbReference type="EC" id="3.1.1.5" evidence="2"/>
<keyword evidence="3" id="KW-1185">Reference proteome</keyword>
<feature type="domain" description="SGNH hydrolase-type esterase" evidence="1">
    <location>
        <begin position="49"/>
        <end position="210"/>
    </location>
</feature>
<protein>
    <submittedName>
        <fullName evidence="2">Acyl-CoA thioesterase-1</fullName>
        <ecNumber evidence="2">3.1.1.5</ecNumber>
        <ecNumber evidence="2">3.1.2.-</ecNumber>
    </submittedName>
</protein>